<protein>
    <submittedName>
        <fullName evidence="2">Uncharacterized protein</fullName>
    </submittedName>
</protein>
<feature type="transmembrane region" description="Helical" evidence="1">
    <location>
        <begin position="58"/>
        <end position="89"/>
    </location>
</feature>
<keyword evidence="3" id="KW-1185">Reference proteome</keyword>
<dbReference type="EMBL" id="PVNH01000002">
    <property type="protein sequence ID" value="PRX50535.1"/>
    <property type="molecule type" value="Genomic_DNA"/>
</dbReference>
<dbReference type="OrthoDB" id="3628420at2"/>
<evidence type="ECO:0000256" key="1">
    <source>
        <dbReference type="SAM" id="Phobius"/>
    </source>
</evidence>
<evidence type="ECO:0000313" key="2">
    <source>
        <dbReference type="EMBL" id="PRX50535.1"/>
    </source>
</evidence>
<dbReference type="RefSeq" id="WP_106177608.1">
    <property type="nucleotide sequence ID" value="NZ_PVNH01000002.1"/>
</dbReference>
<keyword evidence="1" id="KW-0472">Membrane</keyword>
<reference evidence="2 3" key="1">
    <citation type="submission" date="2018-03" db="EMBL/GenBank/DDBJ databases">
        <title>Genomic Encyclopedia of Type Strains, Phase III (KMG-III): the genomes of soil and plant-associated and newly described type strains.</title>
        <authorList>
            <person name="Whitman W."/>
        </authorList>
    </citation>
    <scope>NUCLEOTIDE SEQUENCE [LARGE SCALE GENOMIC DNA]</scope>
    <source>
        <strain evidence="2 3">CGMCC 4.7125</strain>
    </source>
</reference>
<evidence type="ECO:0000313" key="3">
    <source>
        <dbReference type="Proteomes" id="UP000238362"/>
    </source>
</evidence>
<dbReference type="AlphaFoldDB" id="A0A2T0M1S0"/>
<comment type="caution">
    <text evidence="2">The sequence shown here is derived from an EMBL/GenBank/DDBJ whole genome shotgun (WGS) entry which is preliminary data.</text>
</comment>
<feature type="transmembrane region" description="Helical" evidence="1">
    <location>
        <begin position="21"/>
        <end position="46"/>
    </location>
</feature>
<proteinExistence type="predicted"/>
<keyword evidence="1" id="KW-1133">Transmembrane helix</keyword>
<keyword evidence="1" id="KW-0812">Transmembrane</keyword>
<gene>
    <name evidence="2" type="ORF">B0I33_102658</name>
</gene>
<sequence>MPVPEPADTTIGPGSGSGRGLAIASLALSPAGLVLALATWAAWLFVRPQLLETLSVSWLTIVFLLVLGALWFAMLPVGTLGLVFGLLAGARSPGSGSLPRVGALVALGTLATAVAGAFAFVYGVTDWAPTARVPAW</sequence>
<name>A0A2T0M1S0_9PSEU</name>
<organism evidence="2 3">
    <name type="scientific">Prauserella shujinwangii</name>
    <dbReference type="NCBI Taxonomy" id="1453103"/>
    <lineage>
        <taxon>Bacteria</taxon>
        <taxon>Bacillati</taxon>
        <taxon>Actinomycetota</taxon>
        <taxon>Actinomycetes</taxon>
        <taxon>Pseudonocardiales</taxon>
        <taxon>Pseudonocardiaceae</taxon>
        <taxon>Prauserella</taxon>
    </lineage>
</organism>
<dbReference type="Proteomes" id="UP000238362">
    <property type="component" value="Unassembled WGS sequence"/>
</dbReference>
<accession>A0A2T0M1S0</accession>
<feature type="transmembrane region" description="Helical" evidence="1">
    <location>
        <begin position="101"/>
        <end position="124"/>
    </location>
</feature>